<dbReference type="Gene3D" id="2.40.160.210">
    <property type="entry name" value="Acyl-CoA thioesterase, double hotdog domain"/>
    <property type="match status" value="1"/>
</dbReference>
<gene>
    <name evidence="3" type="ORF">H8K32_12595</name>
</gene>
<accession>A0A923HE92</accession>
<name>A0A923HE92_9BURK</name>
<dbReference type="AlphaFoldDB" id="A0A923HE92"/>
<evidence type="ECO:0000313" key="4">
    <source>
        <dbReference type="Proteomes" id="UP000634011"/>
    </source>
</evidence>
<keyword evidence="4" id="KW-1185">Reference proteome</keyword>
<dbReference type="PANTHER" id="PTHR38110:SF1">
    <property type="entry name" value="THIOESTERASE DOMAIN-CONTAINING PROTEIN"/>
    <property type="match status" value="1"/>
</dbReference>
<dbReference type="EMBL" id="JACOFV010000011">
    <property type="protein sequence ID" value="MBC3862942.1"/>
    <property type="molecule type" value="Genomic_DNA"/>
</dbReference>
<comment type="caution">
    <text evidence="3">The sequence shown here is derived from an EMBL/GenBank/DDBJ whole genome shotgun (WGS) entry which is preliminary data.</text>
</comment>
<feature type="domain" description="Acyl-CoA thioesterase-like N-terminal HotDog" evidence="1">
    <location>
        <begin position="19"/>
        <end position="105"/>
    </location>
</feature>
<dbReference type="InterPro" id="IPR049450">
    <property type="entry name" value="ACOT8-like_C"/>
</dbReference>
<proteinExistence type="predicted"/>
<dbReference type="InterPro" id="IPR042171">
    <property type="entry name" value="Acyl-CoA_hotdog"/>
</dbReference>
<dbReference type="SUPFAM" id="SSF54637">
    <property type="entry name" value="Thioesterase/thiol ester dehydrase-isomerase"/>
    <property type="match status" value="2"/>
</dbReference>
<sequence>MSIDLLLKEAQTQSKLIIPANWGQGRATFGGLIGSLMLSRLTAELGELANDRVLRSATISFIGAVTQGEVEISTEIFRSGKSVTQAAAKLTQNGEVMAFLLASFGSVRASGIHVAPRSIAPEFKAPGDAVRLPHIPNLTPEFLQQVDLRWAHGDAPFSGSNKADFGGWMRWVDDFPCITVTHLLGLTDSWPPSVLPMLKGHGNASTLSWNIEFFSHEFQKTSENWWQYQVTTDFAESGYAHAEAHIWDDDKNLVAISRQVSTIFA</sequence>
<dbReference type="Proteomes" id="UP000634011">
    <property type="component" value="Unassembled WGS sequence"/>
</dbReference>
<reference evidence="3" key="1">
    <citation type="submission" date="2020-08" db="EMBL/GenBank/DDBJ databases">
        <title>Novel species isolated from subtropical streams in China.</title>
        <authorList>
            <person name="Lu H."/>
        </authorList>
    </citation>
    <scope>NUCLEOTIDE SEQUENCE</scope>
    <source>
        <strain evidence="3">KACC 12607</strain>
    </source>
</reference>
<feature type="domain" description="Acyl-CoA thioesterase-like C-terminal" evidence="2">
    <location>
        <begin position="126"/>
        <end position="262"/>
    </location>
</feature>
<dbReference type="Pfam" id="PF13622">
    <property type="entry name" value="4HBT_3"/>
    <property type="match status" value="1"/>
</dbReference>
<dbReference type="Pfam" id="PF20789">
    <property type="entry name" value="4HBT_3C"/>
    <property type="match status" value="1"/>
</dbReference>
<evidence type="ECO:0000259" key="1">
    <source>
        <dbReference type="Pfam" id="PF13622"/>
    </source>
</evidence>
<evidence type="ECO:0000259" key="2">
    <source>
        <dbReference type="Pfam" id="PF20789"/>
    </source>
</evidence>
<protein>
    <submittedName>
        <fullName evidence="3">Thioesterase family protein</fullName>
    </submittedName>
</protein>
<evidence type="ECO:0000313" key="3">
    <source>
        <dbReference type="EMBL" id="MBC3862942.1"/>
    </source>
</evidence>
<organism evidence="3 4">
    <name type="scientific">Undibacterium jejuense</name>
    <dbReference type="NCBI Taxonomy" id="1344949"/>
    <lineage>
        <taxon>Bacteria</taxon>
        <taxon>Pseudomonadati</taxon>
        <taxon>Pseudomonadota</taxon>
        <taxon>Betaproteobacteria</taxon>
        <taxon>Burkholderiales</taxon>
        <taxon>Oxalobacteraceae</taxon>
        <taxon>Undibacterium</taxon>
    </lineage>
</organism>
<dbReference type="RefSeq" id="WP_186912887.1">
    <property type="nucleotide sequence ID" value="NZ_JACOFV010000011.1"/>
</dbReference>
<dbReference type="InterPro" id="IPR029069">
    <property type="entry name" value="HotDog_dom_sf"/>
</dbReference>
<dbReference type="PANTHER" id="PTHR38110">
    <property type="entry name" value="CHROMOSOME 23, WHOLE GENOME SHOTGUN SEQUENCE"/>
    <property type="match status" value="1"/>
</dbReference>
<dbReference type="InterPro" id="IPR052389">
    <property type="entry name" value="Sec_Metab_Biosynth-Assoc"/>
</dbReference>
<dbReference type="InterPro" id="IPR049449">
    <property type="entry name" value="TesB_ACOT8-like_N"/>
</dbReference>